<evidence type="ECO:0000313" key="3">
    <source>
        <dbReference type="Proteomes" id="UP001367316"/>
    </source>
</evidence>
<dbReference type="EMBL" id="JBBPBF010000032">
    <property type="protein sequence ID" value="KAK7607909.1"/>
    <property type="molecule type" value="Genomic_DNA"/>
</dbReference>
<gene>
    <name evidence="2" type="ORF">JOL62DRAFT_249292</name>
</gene>
<dbReference type="Proteomes" id="UP001367316">
    <property type="component" value="Unassembled WGS sequence"/>
</dbReference>
<organism evidence="2 3">
    <name type="scientific">Phyllosticta paracitricarpa</name>
    <dbReference type="NCBI Taxonomy" id="2016321"/>
    <lineage>
        <taxon>Eukaryota</taxon>
        <taxon>Fungi</taxon>
        <taxon>Dikarya</taxon>
        <taxon>Ascomycota</taxon>
        <taxon>Pezizomycotina</taxon>
        <taxon>Dothideomycetes</taxon>
        <taxon>Dothideomycetes incertae sedis</taxon>
        <taxon>Botryosphaeriales</taxon>
        <taxon>Phyllostictaceae</taxon>
        <taxon>Phyllosticta</taxon>
    </lineage>
</organism>
<feature type="compositionally biased region" description="Basic and acidic residues" evidence="1">
    <location>
        <begin position="209"/>
        <end position="222"/>
    </location>
</feature>
<evidence type="ECO:0000256" key="1">
    <source>
        <dbReference type="SAM" id="MobiDB-lite"/>
    </source>
</evidence>
<accession>A0ABR1MY84</accession>
<reference evidence="2 3" key="1">
    <citation type="submission" date="2024-04" db="EMBL/GenBank/DDBJ databases">
        <title>Phyllosticta paracitricarpa is synonymous to the EU quarantine fungus P. citricarpa based on phylogenomic analyses.</title>
        <authorList>
            <consortium name="Lawrence Berkeley National Laboratory"/>
            <person name="Van ingen-buijs V.A."/>
            <person name="Van westerhoven A.C."/>
            <person name="Haridas S."/>
            <person name="Skiadas P."/>
            <person name="Martin F."/>
            <person name="Groenewald J.Z."/>
            <person name="Crous P.W."/>
            <person name="Seidl M.F."/>
        </authorList>
    </citation>
    <scope>NUCLEOTIDE SEQUENCE [LARGE SCALE GENOMIC DNA]</scope>
    <source>
        <strain evidence="2 3">CBS 141358</strain>
    </source>
</reference>
<protein>
    <submittedName>
        <fullName evidence="2">Uncharacterized protein</fullName>
    </submittedName>
</protein>
<name>A0ABR1MY84_9PEZI</name>
<evidence type="ECO:0000313" key="2">
    <source>
        <dbReference type="EMBL" id="KAK7607909.1"/>
    </source>
</evidence>
<proteinExistence type="predicted"/>
<comment type="caution">
    <text evidence="2">The sequence shown here is derived from an EMBL/GenBank/DDBJ whole genome shotgun (WGS) entry which is preliminary data.</text>
</comment>
<feature type="region of interest" description="Disordered" evidence="1">
    <location>
        <begin position="200"/>
        <end position="225"/>
    </location>
</feature>
<keyword evidence="3" id="KW-1185">Reference proteome</keyword>
<feature type="non-terminal residue" evidence="2">
    <location>
        <position position="1"/>
    </location>
</feature>
<sequence>TSPVRLRLTLNTRSLSTRSTTALCLNPQAPLRLYSATTASIRGFALPSHFTTGREEPFDRLAARRSSNSIAKVKLFPFHIRFTSALRQRPTSAGHLRHCTAPRKLQRFSVKTATIITVETTAMFNDEGANSNQDLRLREEVKAELAVEVKDQLTSEQCGLVWYMFNHCTTQQLVDLWYANVLHGSFQNSALLQEELERSVSAKQSPTNDDSRSVKLDDKQVEKDDDNESVEFNRCWLRTFDPETVLIFVDALKPKYHPRNDVVFAAWLRHELPRYRWPKWLAVGINELEMRPRPKKRTPEPIVKVDQGKIMQSERTLKRRKCDYCSEESQ</sequence>